<dbReference type="AlphaFoldDB" id="A0A2H3TA06"/>
<dbReference type="Proteomes" id="UP000219369">
    <property type="component" value="Unassembled WGS sequence"/>
</dbReference>
<evidence type="ECO:0000313" key="2">
    <source>
        <dbReference type="Proteomes" id="UP000219369"/>
    </source>
</evidence>
<name>A0A2H3TA06_FUSOX</name>
<reference evidence="2" key="1">
    <citation type="submission" date="2016-09" db="EMBL/GenBank/DDBJ databases">
        <authorList>
            <person name="Guldener U."/>
        </authorList>
    </citation>
    <scope>NUCLEOTIDE SEQUENCE [LARGE SCALE GENOMIC DNA]</scope>
    <source>
        <strain evidence="2">V64-1</strain>
    </source>
</reference>
<sequence length="26" mass="3179">MPLKYHHKIALDEHTRYNEKNPPKFA</sequence>
<protein>
    <submittedName>
        <fullName evidence="1">Uncharacterized protein</fullName>
    </submittedName>
</protein>
<gene>
    <name evidence="1" type="ORF">FRV6_02766</name>
</gene>
<dbReference type="EMBL" id="FMJY01000002">
    <property type="protein sequence ID" value="SCO78553.1"/>
    <property type="molecule type" value="Genomic_DNA"/>
</dbReference>
<evidence type="ECO:0000313" key="1">
    <source>
        <dbReference type="EMBL" id="SCO78553.1"/>
    </source>
</evidence>
<accession>A0A2H3TA06</accession>
<organism evidence="1 2">
    <name type="scientific">Fusarium oxysporum</name>
    <name type="common">Fusarium vascular wilt</name>
    <dbReference type="NCBI Taxonomy" id="5507"/>
    <lineage>
        <taxon>Eukaryota</taxon>
        <taxon>Fungi</taxon>
        <taxon>Dikarya</taxon>
        <taxon>Ascomycota</taxon>
        <taxon>Pezizomycotina</taxon>
        <taxon>Sordariomycetes</taxon>
        <taxon>Hypocreomycetidae</taxon>
        <taxon>Hypocreales</taxon>
        <taxon>Nectriaceae</taxon>
        <taxon>Fusarium</taxon>
        <taxon>Fusarium oxysporum species complex</taxon>
    </lineage>
</organism>
<proteinExistence type="predicted"/>